<proteinExistence type="predicted"/>
<dbReference type="EMBL" id="UYWX01005889">
    <property type="protein sequence ID" value="VDM26022.1"/>
    <property type="molecule type" value="Genomic_DNA"/>
</dbReference>
<dbReference type="Proteomes" id="UP000274429">
    <property type="component" value="Unassembled WGS sequence"/>
</dbReference>
<organism evidence="1 2">
    <name type="scientific">Hydatigena taeniaeformis</name>
    <name type="common">Feline tapeworm</name>
    <name type="synonym">Taenia taeniaeformis</name>
    <dbReference type="NCBI Taxonomy" id="6205"/>
    <lineage>
        <taxon>Eukaryota</taxon>
        <taxon>Metazoa</taxon>
        <taxon>Spiralia</taxon>
        <taxon>Lophotrochozoa</taxon>
        <taxon>Platyhelminthes</taxon>
        <taxon>Cestoda</taxon>
        <taxon>Eucestoda</taxon>
        <taxon>Cyclophyllidea</taxon>
        <taxon>Taeniidae</taxon>
        <taxon>Hydatigera</taxon>
    </lineage>
</organism>
<accession>A0A3P7GVW7</accession>
<sequence>MVCAFQSKRTALHYAAQTNVESVITLLTYNKGLLKCVDSVSLDSPNPSPSMPAGMRIIPEVKADSAITIHPPLMLAFLPFIHEPSASDDLTPLQFIQHEHRQSMYHFLEFHTELYSAGEEGGLTSNGGNKKAIHLRRLIEAPLILDSYVCTFLPLRRESICEKCNTRGYNHEKLAENADFMKVIASRELGCVRRPTNAFGQFEKTFSPIVSQVSHSSTFRGACFLSSDVFGK</sequence>
<reference evidence="1 2" key="1">
    <citation type="submission" date="2018-11" db="EMBL/GenBank/DDBJ databases">
        <authorList>
            <consortium name="Pathogen Informatics"/>
        </authorList>
    </citation>
    <scope>NUCLEOTIDE SEQUENCE [LARGE SCALE GENOMIC DNA]</scope>
</reference>
<protein>
    <recommendedName>
        <fullName evidence="3">ANK_REP_REGION domain-containing protein</fullName>
    </recommendedName>
</protein>
<name>A0A3P7GVW7_HYDTA</name>
<dbReference type="AlphaFoldDB" id="A0A3P7GVW7"/>
<evidence type="ECO:0008006" key="3">
    <source>
        <dbReference type="Google" id="ProtNLM"/>
    </source>
</evidence>
<evidence type="ECO:0000313" key="1">
    <source>
        <dbReference type="EMBL" id="VDM26022.1"/>
    </source>
</evidence>
<gene>
    <name evidence="1" type="ORF">TTAC_LOCUS4993</name>
</gene>
<evidence type="ECO:0000313" key="2">
    <source>
        <dbReference type="Proteomes" id="UP000274429"/>
    </source>
</evidence>
<keyword evidence="2" id="KW-1185">Reference proteome</keyword>